<feature type="domain" description="UmuC" evidence="6">
    <location>
        <begin position="6"/>
        <end position="191"/>
    </location>
</feature>
<dbReference type="Gene3D" id="3.30.70.270">
    <property type="match status" value="1"/>
</dbReference>
<evidence type="ECO:0000259" key="6">
    <source>
        <dbReference type="PROSITE" id="PS50173"/>
    </source>
</evidence>
<dbReference type="CDD" id="cd01700">
    <property type="entry name" value="PolY_Pol_V_umuC"/>
    <property type="match status" value="1"/>
</dbReference>
<dbReference type="Pfam" id="PF13438">
    <property type="entry name" value="DUF4113"/>
    <property type="match status" value="1"/>
</dbReference>
<dbReference type="Gene3D" id="1.10.150.20">
    <property type="entry name" value="5' to 3' exonuclease, C-terminal subdomain"/>
    <property type="match status" value="1"/>
</dbReference>
<evidence type="ECO:0000256" key="3">
    <source>
        <dbReference type="ARBA" id="ARBA00023199"/>
    </source>
</evidence>
<comment type="caution">
    <text evidence="7">The sequence shown here is derived from an EMBL/GenBank/DDBJ whole genome shotgun (WGS) entry which is preliminary data.</text>
</comment>
<dbReference type="Proteomes" id="UP001589758">
    <property type="component" value="Unassembled WGS sequence"/>
</dbReference>
<dbReference type="SUPFAM" id="SSF56672">
    <property type="entry name" value="DNA/RNA polymerases"/>
    <property type="match status" value="1"/>
</dbReference>
<keyword evidence="7" id="KW-0808">Transferase</keyword>
<dbReference type="InterPro" id="IPR043128">
    <property type="entry name" value="Rev_trsase/Diguanyl_cyclase"/>
</dbReference>
<dbReference type="InterPro" id="IPR001126">
    <property type="entry name" value="UmuC"/>
</dbReference>
<keyword evidence="3" id="KW-0741">SOS mutagenesis</keyword>
<dbReference type="Pfam" id="PF00817">
    <property type="entry name" value="IMS"/>
    <property type="match status" value="1"/>
</dbReference>
<name>A0ABV6CGD6_9GAMM</name>
<evidence type="ECO:0000313" key="7">
    <source>
        <dbReference type="EMBL" id="MFC0180313.1"/>
    </source>
</evidence>
<dbReference type="GO" id="GO:0003887">
    <property type="term" value="F:DNA-directed DNA polymerase activity"/>
    <property type="evidence" value="ECO:0007669"/>
    <property type="project" value="UniProtKB-EC"/>
</dbReference>
<keyword evidence="7" id="KW-0548">Nucleotidyltransferase</keyword>
<dbReference type="PROSITE" id="PS50173">
    <property type="entry name" value="UMUC"/>
    <property type="match status" value="1"/>
</dbReference>
<sequence length="424" mass="48090">MGNTCFALVDCNNFYASCEKLFRPDLKYKPVVVLSNNDGCVIARSAEAKALGIKMGVPFFEIKPLVLAHQITLFSSNYALYADMSHRVMQTLEEISAEVEVYSIDEAFIDLSGVKQNFELLSYGQSIQKKIKQEVGLSIGVGIGPTKTLAKLANYAAKAYPKTGGVVDLTDRQRQIKLMKITPVEEVWGVGRQLGKRLAELNIKTAFALACIPTFEIRKRFSVVLERTVRELNGESCLRIESIIPTKKQIVCSRSFGSSVTSLDSLEQAIASHAARAGHKLRQEKQKAKYLSIFITTSRFNPKHPYYNRSQGIQFLHPTDDSRQLIQAAKHGLKSIFRANYFYAKAGVMLTDFTPNHQYQYDLFNTIDTWRNEKLMKTIDEINLKTRHTLFFASEGINEPWQMKRRFLSPQYTTQWNDLLVVKG</sequence>
<dbReference type="Gene3D" id="3.30.1490.100">
    <property type="entry name" value="DNA polymerase, Y-family, little finger domain"/>
    <property type="match status" value="1"/>
</dbReference>
<proteinExistence type="inferred from homology"/>
<gene>
    <name evidence="7" type="primary">umuC</name>
    <name evidence="7" type="ORF">ACFFIT_09520</name>
</gene>
<keyword evidence="8" id="KW-1185">Reference proteome</keyword>
<evidence type="ECO:0000313" key="8">
    <source>
        <dbReference type="Proteomes" id="UP001589758"/>
    </source>
</evidence>
<dbReference type="InterPro" id="IPR043502">
    <property type="entry name" value="DNA/RNA_pol_sf"/>
</dbReference>
<keyword evidence="2" id="KW-0227">DNA damage</keyword>
<organism evidence="7 8">
    <name type="scientific">Thorsellia kenyensis</name>
    <dbReference type="NCBI Taxonomy" id="1549888"/>
    <lineage>
        <taxon>Bacteria</taxon>
        <taxon>Pseudomonadati</taxon>
        <taxon>Pseudomonadota</taxon>
        <taxon>Gammaproteobacteria</taxon>
        <taxon>Enterobacterales</taxon>
        <taxon>Thorselliaceae</taxon>
        <taxon>Thorsellia</taxon>
    </lineage>
</organism>
<evidence type="ECO:0000256" key="5">
    <source>
        <dbReference type="ARBA" id="ARBA00023236"/>
    </source>
</evidence>
<dbReference type="Pfam" id="PF11799">
    <property type="entry name" value="IMS_C"/>
    <property type="match status" value="1"/>
</dbReference>
<dbReference type="PANTHER" id="PTHR11076:SF34">
    <property type="entry name" value="PROTEIN UMUC"/>
    <property type="match status" value="1"/>
</dbReference>
<dbReference type="InterPro" id="IPR025188">
    <property type="entry name" value="DUF4113"/>
</dbReference>
<accession>A0ABV6CGD6</accession>
<evidence type="ECO:0000256" key="2">
    <source>
        <dbReference type="ARBA" id="ARBA00022763"/>
    </source>
</evidence>
<keyword evidence="5" id="KW-0742">SOS response</keyword>
<dbReference type="InterPro" id="IPR050116">
    <property type="entry name" value="DNA_polymerase-Y"/>
</dbReference>
<dbReference type="EMBL" id="JBHLXE010000100">
    <property type="protein sequence ID" value="MFC0180313.1"/>
    <property type="molecule type" value="Genomic_DNA"/>
</dbReference>
<dbReference type="Gene3D" id="3.40.1170.60">
    <property type="match status" value="1"/>
</dbReference>
<keyword evidence="4" id="KW-0234">DNA repair</keyword>
<evidence type="ECO:0000256" key="1">
    <source>
        <dbReference type="ARBA" id="ARBA00010945"/>
    </source>
</evidence>
<evidence type="ECO:0000256" key="4">
    <source>
        <dbReference type="ARBA" id="ARBA00023204"/>
    </source>
</evidence>
<comment type="similarity">
    <text evidence="1">Belongs to the DNA polymerase type-Y family.</text>
</comment>
<dbReference type="InterPro" id="IPR036775">
    <property type="entry name" value="DNA_pol_Y-fam_lit_finger_sf"/>
</dbReference>
<reference evidence="7 8" key="1">
    <citation type="submission" date="2024-09" db="EMBL/GenBank/DDBJ databases">
        <authorList>
            <person name="Sun Q."/>
            <person name="Mori K."/>
        </authorList>
    </citation>
    <scope>NUCLEOTIDE SEQUENCE [LARGE SCALE GENOMIC DNA]</scope>
    <source>
        <strain evidence="7 8">CCM 8545</strain>
    </source>
</reference>
<dbReference type="InterPro" id="IPR017961">
    <property type="entry name" value="DNA_pol_Y-fam_little_finger"/>
</dbReference>
<dbReference type="PANTHER" id="PTHR11076">
    <property type="entry name" value="DNA REPAIR POLYMERASE UMUC / TRANSFERASE FAMILY MEMBER"/>
    <property type="match status" value="1"/>
</dbReference>
<dbReference type="NCBIfam" id="NF002955">
    <property type="entry name" value="PRK03609.1"/>
    <property type="match status" value="1"/>
</dbReference>
<protein>
    <submittedName>
        <fullName evidence="7">Translesion error-prone DNA polymerase V subunit UmuC</fullName>
        <ecNumber evidence="7">2.7.7.7</ecNumber>
    </submittedName>
</protein>
<dbReference type="RefSeq" id="WP_385877426.1">
    <property type="nucleotide sequence ID" value="NZ_JBHLXE010000100.1"/>
</dbReference>
<dbReference type="EC" id="2.7.7.7" evidence="7"/>